<evidence type="ECO:0000256" key="7">
    <source>
        <dbReference type="ARBA" id="ARBA00047899"/>
    </source>
</evidence>
<evidence type="ECO:0000256" key="4">
    <source>
        <dbReference type="ARBA" id="ARBA00022741"/>
    </source>
</evidence>
<dbReference type="InterPro" id="IPR052239">
    <property type="entry name" value="Ser/Thr-specific_kinases"/>
</dbReference>
<proteinExistence type="predicted"/>
<keyword evidence="6" id="KW-0067">ATP-binding</keyword>
<name>A0ABR2N0Q5_9ASPA</name>
<dbReference type="PROSITE" id="PS51257">
    <property type="entry name" value="PROKAR_LIPOPROTEIN"/>
    <property type="match status" value="1"/>
</dbReference>
<protein>
    <recommendedName>
        <fullName evidence="1">non-specific serine/threonine protein kinase</fullName>
        <ecNumber evidence="1">2.7.11.1</ecNumber>
    </recommendedName>
</protein>
<dbReference type="EC" id="2.7.11.1" evidence="1"/>
<dbReference type="Gene3D" id="1.10.510.10">
    <property type="entry name" value="Transferase(Phosphotransferase) domain 1"/>
    <property type="match status" value="1"/>
</dbReference>
<reference evidence="9 10" key="1">
    <citation type="journal article" date="2022" name="Nat. Plants">
        <title>Genomes of leafy and leafless Platanthera orchids illuminate the evolution of mycoheterotrophy.</title>
        <authorList>
            <person name="Li M.H."/>
            <person name="Liu K.W."/>
            <person name="Li Z."/>
            <person name="Lu H.C."/>
            <person name="Ye Q.L."/>
            <person name="Zhang D."/>
            <person name="Wang J.Y."/>
            <person name="Li Y.F."/>
            <person name="Zhong Z.M."/>
            <person name="Liu X."/>
            <person name="Yu X."/>
            <person name="Liu D.K."/>
            <person name="Tu X.D."/>
            <person name="Liu B."/>
            <person name="Hao Y."/>
            <person name="Liao X.Y."/>
            <person name="Jiang Y.T."/>
            <person name="Sun W.H."/>
            <person name="Chen J."/>
            <person name="Chen Y.Q."/>
            <person name="Ai Y."/>
            <person name="Zhai J.W."/>
            <person name="Wu S.S."/>
            <person name="Zhou Z."/>
            <person name="Hsiao Y.Y."/>
            <person name="Wu W.L."/>
            <person name="Chen Y.Y."/>
            <person name="Lin Y.F."/>
            <person name="Hsu J.L."/>
            <person name="Li C.Y."/>
            <person name="Wang Z.W."/>
            <person name="Zhao X."/>
            <person name="Zhong W.Y."/>
            <person name="Ma X.K."/>
            <person name="Ma L."/>
            <person name="Huang J."/>
            <person name="Chen G.Z."/>
            <person name="Huang M.Z."/>
            <person name="Huang L."/>
            <person name="Peng D.H."/>
            <person name="Luo Y.B."/>
            <person name="Zou S.Q."/>
            <person name="Chen S.P."/>
            <person name="Lan S."/>
            <person name="Tsai W.C."/>
            <person name="Van de Peer Y."/>
            <person name="Liu Z.J."/>
        </authorList>
    </citation>
    <scope>NUCLEOTIDE SEQUENCE [LARGE SCALE GENOMIC DNA]</scope>
    <source>
        <strain evidence="9">Lor288</strain>
    </source>
</reference>
<sequence length="283" mass="32011">MSVRWVSMWLKHSKICTRMSPPTPTPHPMASGCGCSVGRPGDERRRRCERASKALKKLEANTSLRQYEWAAEHCSAPFRAPELWDCPSHANIDARTDIWALGYTKLNNVFAMYSYVYIHIVVHMNTDSGGSLQLAIMNVQIRWPSTANPPFPESFHPFITWMLQPQPSIRPFIDDDSLKGEKNGAFKGEKYRHALAPLSEVKQICVRVNRWSRGTMSVMRGRGLVPGLLPRFLLQSSLAGLALGVLAPDFRVGSSNVVDCARYTQLMCVRRPLAFDNMQVHRR</sequence>
<dbReference type="PANTHER" id="PTHR45998:SF2">
    <property type="entry name" value="SERINE_THREONINE-PROTEIN KINASE 16"/>
    <property type="match status" value="1"/>
</dbReference>
<keyword evidence="2" id="KW-0723">Serine/threonine-protein kinase</keyword>
<organism evidence="9 10">
    <name type="scientific">Platanthera guangdongensis</name>
    <dbReference type="NCBI Taxonomy" id="2320717"/>
    <lineage>
        <taxon>Eukaryota</taxon>
        <taxon>Viridiplantae</taxon>
        <taxon>Streptophyta</taxon>
        <taxon>Embryophyta</taxon>
        <taxon>Tracheophyta</taxon>
        <taxon>Spermatophyta</taxon>
        <taxon>Magnoliopsida</taxon>
        <taxon>Liliopsida</taxon>
        <taxon>Asparagales</taxon>
        <taxon>Orchidaceae</taxon>
        <taxon>Orchidoideae</taxon>
        <taxon>Orchideae</taxon>
        <taxon>Orchidinae</taxon>
        <taxon>Platanthera</taxon>
    </lineage>
</organism>
<evidence type="ECO:0000256" key="6">
    <source>
        <dbReference type="ARBA" id="ARBA00022840"/>
    </source>
</evidence>
<evidence type="ECO:0000313" key="9">
    <source>
        <dbReference type="EMBL" id="KAK8969776.1"/>
    </source>
</evidence>
<keyword evidence="4" id="KW-0547">Nucleotide-binding</keyword>
<dbReference type="Proteomes" id="UP001412067">
    <property type="component" value="Unassembled WGS sequence"/>
</dbReference>
<evidence type="ECO:0000256" key="2">
    <source>
        <dbReference type="ARBA" id="ARBA00022527"/>
    </source>
</evidence>
<keyword evidence="5" id="KW-0418">Kinase</keyword>
<evidence type="ECO:0000313" key="10">
    <source>
        <dbReference type="Proteomes" id="UP001412067"/>
    </source>
</evidence>
<keyword evidence="10" id="KW-1185">Reference proteome</keyword>
<comment type="catalytic activity">
    <reaction evidence="7">
        <text>L-threonyl-[protein] + ATP = O-phospho-L-threonyl-[protein] + ADP + H(+)</text>
        <dbReference type="Rhea" id="RHEA:46608"/>
        <dbReference type="Rhea" id="RHEA-COMP:11060"/>
        <dbReference type="Rhea" id="RHEA-COMP:11605"/>
        <dbReference type="ChEBI" id="CHEBI:15378"/>
        <dbReference type="ChEBI" id="CHEBI:30013"/>
        <dbReference type="ChEBI" id="CHEBI:30616"/>
        <dbReference type="ChEBI" id="CHEBI:61977"/>
        <dbReference type="ChEBI" id="CHEBI:456216"/>
        <dbReference type="EC" id="2.7.11.1"/>
    </reaction>
</comment>
<accession>A0ABR2N0Q5</accession>
<keyword evidence="3" id="KW-0808">Transferase</keyword>
<dbReference type="SUPFAM" id="SSF56112">
    <property type="entry name" value="Protein kinase-like (PK-like)"/>
    <property type="match status" value="1"/>
</dbReference>
<gene>
    <name evidence="9" type="ORF">KSP40_PGU022311</name>
</gene>
<dbReference type="EMBL" id="JBBWWR010000003">
    <property type="protein sequence ID" value="KAK8969776.1"/>
    <property type="molecule type" value="Genomic_DNA"/>
</dbReference>
<evidence type="ECO:0000256" key="5">
    <source>
        <dbReference type="ARBA" id="ARBA00022777"/>
    </source>
</evidence>
<evidence type="ECO:0000256" key="1">
    <source>
        <dbReference type="ARBA" id="ARBA00012513"/>
    </source>
</evidence>
<comment type="caution">
    <text evidence="9">The sequence shown here is derived from an EMBL/GenBank/DDBJ whole genome shotgun (WGS) entry which is preliminary data.</text>
</comment>
<dbReference type="PANTHER" id="PTHR45998">
    <property type="entry name" value="SERINE/THREONINE-PROTEIN KINASE 16"/>
    <property type="match status" value="1"/>
</dbReference>
<evidence type="ECO:0000256" key="3">
    <source>
        <dbReference type="ARBA" id="ARBA00022679"/>
    </source>
</evidence>
<comment type="catalytic activity">
    <reaction evidence="8">
        <text>L-seryl-[protein] + ATP = O-phospho-L-seryl-[protein] + ADP + H(+)</text>
        <dbReference type="Rhea" id="RHEA:17989"/>
        <dbReference type="Rhea" id="RHEA-COMP:9863"/>
        <dbReference type="Rhea" id="RHEA-COMP:11604"/>
        <dbReference type="ChEBI" id="CHEBI:15378"/>
        <dbReference type="ChEBI" id="CHEBI:29999"/>
        <dbReference type="ChEBI" id="CHEBI:30616"/>
        <dbReference type="ChEBI" id="CHEBI:83421"/>
        <dbReference type="ChEBI" id="CHEBI:456216"/>
        <dbReference type="EC" id="2.7.11.1"/>
    </reaction>
</comment>
<dbReference type="InterPro" id="IPR011009">
    <property type="entry name" value="Kinase-like_dom_sf"/>
</dbReference>
<evidence type="ECO:0000256" key="8">
    <source>
        <dbReference type="ARBA" id="ARBA00048679"/>
    </source>
</evidence>